<proteinExistence type="predicted"/>
<evidence type="ECO:0000313" key="2">
    <source>
        <dbReference type="EMBL" id="CAH2088895.1"/>
    </source>
</evidence>
<dbReference type="AlphaFoldDB" id="A0AAU9TWH1"/>
<evidence type="ECO:0000313" key="3">
    <source>
        <dbReference type="Proteomes" id="UP001153954"/>
    </source>
</evidence>
<organism evidence="2 3">
    <name type="scientific">Euphydryas editha</name>
    <name type="common">Edith's checkerspot</name>
    <dbReference type="NCBI Taxonomy" id="104508"/>
    <lineage>
        <taxon>Eukaryota</taxon>
        <taxon>Metazoa</taxon>
        <taxon>Ecdysozoa</taxon>
        <taxon>Arthropoda</taxon>
        <taxon>Hexapoda</taxon>
        <taxon>Insecta</taxon>
        <taxon>Pterygota</taxon>
        <taxon>Neoptera</taxon>
        <taxon>Endopterygota</taxon>
        <taxon>Lepidoptera</taxon>
        <taxon>Glossata</taxon>
        <taxon>Ditrysia</taxon>
        <taxon>Papilionoidea</taxon>
        <taxon>Nymphalidae</taxon>
        <taxon>Nymphalinae</taxon>
        <taxon>Euphydryas</taxon>
    </lineage>
</organism>
<protein>
    <submittedName>
        <fullName evidence="2">Uncharacterized protein</fullName>
    </submittedName>
</protein>
<keyword evidence="3" id="KW-1185">Reference proteome</keyword>
<reference evidence="2" key="1">
    <citation type="submission" date="2022-03" db="EMBL/GenBank/DDBJ databases">
        <authorList>
            <person name="Tunstrom K."/>
        </authorList>
    </citation>
    <scope>NUCLEOTIDE SEQUENCE</scope>
</reference>
<dbReference type="EMBL" id="CAKOGL010000007">
    <property type="protein sequence ID" value="CAH2088895.1"/>
    <property type="molecule type" value="Genomic_DNA"/>
</dbReference>
<gene>
    <name evidence="2" type="ORF">EEDITHA_LOCUS5009</name>
</gene>
<dbReference type="Proteomes" id="UP001153954">
    <property type="component" value="Unassembled WGS sequence"/>
</dbReference>
<evidence type="ECO:0000256" key="1">
    <source>
        <dbReference type="SAM" id="MobiDB-lite"/>
    </source>
</evidence>
<sequence length="67" mass="7606">MISYLQRQQMSLLLNRKHKKMSTVKTVTPEKEESSSLLDNVKETSAATPPMFDLQNERTLEAIPAVT</sequence>
<accession>A0AAU9TWH1</accession>
<name>A0AAU9TWH1_EUPED</name>
<comment type="caution">
    <text evidence="2">The sequence shown here is derived from an EMBL/GenBank/DDBJ whole genome shotgun (WGS) entry which is preliminary data.</text>
</comment>
<feature type="region of interest" description="Disordered" evidence="1">
    <location>
        <begin position="23"/>
        <end position="52"/>
    </location>
</feature>
<feature type="compositionally biased region" description="Polar residues" evidence="1">
    <location>
        <begin position="35"/>
        <end position="47"/>
    </location>
</feature>